<dbReference type="InterPro" id="IPR017871">
    <property type="entry name" value="ABC_transporter-like_CS"/>
</dbReference>
<feature type="transmembrane region" description="Helical" evidence="8">
    <location>
        <begin position="48"/>
        <end position="73"/>
    </location>
</feature>
<dbReference type="InterPro" id="IPR036640">
    <property type="entry name" value="ABC1_TM_sf"/>
</dbReference>
<dbReference type="SUPFAM" id="SSF52540">
    <property type="entry name" value="P-loop containing nucleoside triphosphate hydrolases"/>
    <property type="match status" value="1"/>
</dbReference>
<organism evidence="11 12">
    <name type="scientific">Raoultibacter timonensis</name>
    <dbReference type="NCBI Taxonomy" id="1907662"/>
    <lineage>
        <taxon>Bacteria</taxon>
        <taxon>Bacillati</taxon>
        <taxon>Actinomycetota</taxon>
        <taxon>Coriobacteriia</taxon>
        <taxon>Eggerthellales</taxon>
        <taxon>Eggerthellaceae</taxon>
        <taxon>Raoultibacter</taxon>
    </lineage>
</organism>
<comment type="subcellular location">
    <subcellularLocation>
        <location evidence="1">Cell membrane</location>
        <topology evidence="1">Multi-pass membrane protein</topology>
    </subcellularLocation>
</comment>
<evidence type="ECO:0000256" key="1">
    <source>
        <dbReference type="ARBA" id="ARBA00004651"/>
    </source>
</evidence>
<keyword evidence="2 8" id="KW-0812">Transmembrane</keyword>
<dbReference type="PROSITE" id="PS50893">
    <property type="entry name" value="ABC_TRANSPORTER_2"/>
    <property type="match status" value="1"/>
</dbReference>
<keyword evidence="3" id="KW-0547">Nucleotide-binding</keyword>
<keyword evidence="6 8" id="KW-0472">Membrane</keyword>
<feature type="transmembrane region" description="Helical" evidence="8">
    <location>
        <begin position="93"/>
        <end position="119"/>
    </location>
</feature>
<dbReference type="InterPro" id="IPR039421">
    <property type="entry name" value="Type_1_exporter"/>
</dbReference>
<dbReference type="Gene3D" id="1.20.1560.10">
    <property type="entry name" value="ABC transporter type 1, transmembrane domain"/>
    <property type="match status" value="2"/>
</dbReference>
<evidence type="ECO:0000313" key="11">
    <source>
        <dbReference type="EMBL" id="BDE96521.1"/>
    </source>
</evidence>
<feature type="transmembrane region" description="Helical" evidence="8">
    <location>
        <begin position="294"/>
        <end position="315"/>
    </location>
</feature>
<feature type="domain" description="ABC transporter" evidence="9">
    <location>
        <begin position="384"/>
        <end position="619"/>
    </location>
</feature>
<proteinExistence type="predicted"/>
<dbReference type="PANTHER" id="PTHR24221:SF397">
    <property type="entry name" value="ABC TRANSPORTER, ATP-BINDING TRANSMEMBRANE PROTEIN"/>
    <property type="match status" value="1"/>
</dbReference>
<evidence type="ECO:0000256" key="7">
    <source>
        <dbReference type="SAM" id="MobiDB-lite"/>
    </source>
</evidence>
<dbReference type="InterPro" id="IPR027417">
    <property type="entry name" value="P-loop_NTPase"/>
</dbReference>
<feature type="region of interest" description="Disordered" evidence="7">
    <location>
        <begin position="1"/>
        <end position="27"/>
    </location>
</feature>
<dbReference type="Gene3D" id="3.40.50.300">
    <property type="entry name" value="P-loop containing nucleotide triphosphate hydrolases"/>
    <property type="match status" value="1"/>
</dbReference>
<dbReference type="Pfam" id="PF00664">
    <property type="entry name" value="ABC_membrane"/>
    <property type="match status" value="1"/>
</dbReference>
<evidence type="ECO:0000313" key="12">
    <source>
        <dbReference type="Proteomes" id="UP001320544"/>
    </source>
</evidence>
<dbReference type="PROSITE" id="PS00211">
    <property type="entry name" value="ABC_TRANSPORTER_1"/>
    <property type="match status" value="1"/>
</dbReference>
<accession>A0ABN6MJQ0</accession>
<dbReference type="InterPro" id="IPR003439">
    <property type="entry name" value="ABC_transporter-like_ATP-bd"/>
</dbReference>
<dbReference type="InterPro" id="IPR003593">
    <property type="entry name" value="AAA+_ATPase"/>
</dbReference>
<dbReference type="InterPro" id="IPR011527">
    <property type="entry name" value="ABC1_TM_dom"/>
</dbReference>
<protein>
    <submittedName>
        <fullName evidence="11">ABC transporter ATP-binding protein</fullName>
    </submittedName>
</protein>
<evidence type="ECO:0000256" key="8">
    <source>
        <dbReference type="SAM" id="Phobius"/>
    </source>
</evidence>
<dbReference type="GO" id="GO:0005524">
    <property type="term" value="F:ATP binding"/>
    <property type="evidence" value="ECO:0007669"/>
    <property type="project" value="UniProtKB-KW"/>
</dbReference>
<feature type="transmembrane region" description="Helical" evidence="8">
    <location>
        <begin position="191"/>
        <end position="211"/>
    </location>
</feature>
<evidence type="ECO:0000256" key="2">
    <source>
        <dbReference type="ARBA" id="ARBA00022692"/>
    </source>
</evidence>
<dbReference type="PANTHER" id="PTHR24221">
    <property type="entry name" value="ATP-BINDING CASSETTE SUB-FAMILY B"/>
    <property type="match status" value="1"/>
</dbReference>
<dbReference type="SMART" id="SM00382">
    <property type="entry name" value="AAA"/>
    <property type="match status" value="1"/>
</dbReference>
<evidence type="ECO:0000256" key="5">
    <source>
        <dbReference type="ARBA" id="ARBA00022989"/>
    </source>
</evidence>
<keyword evidence="5 8" id="KW-1133">Transmembrane helix</keyword>
<keyword evidence="12" id="KW-1185">Reference proteome</keyword>
<evidence type="ECO:0000256" key="4">
    <source>
        <dbReference type="ARBA" id="ARBA00022840"/>
    </source>
</evidence>
<evidence type="ECO:0000259" key="9">
    <source>
        <dbReference type="PROSITE" id="PS50893"/>
    </source>
</evidence>
<feature type="transmembrane region" description="Helical" evidence="8">
    <location>
        <begin position="321"/>
        <end position="339"/>
    </location>
</feature>
<sequence length="637" mass="67906">MADDAGSTPQTHPSRGPGAAFGVSGSEASHRKNPLMRLLDFAGPHKRLTILGCVLSAVNALLSIAMLVCVWFVVRDLVAVAPDWAAAQSAPLYGAGALGCALAGLIVYFCALMCTHLAAFRTATNMRKAALEHLAKVPLGFYSARSTGELRRIIEGSTGLTEGVLAHRIPDFVGALVTPIAYLAVLFVFDWVMGLVCLIPIAASAFCMFLMMGGGMKDKDGEGNSNAMSFMMNYQNALDRMNKAAVEYVRGIPVVKVFQQTVNSFRAFRESIAAYRDFATAYVKMCEAPQVAQLVAINATFFVLVPTGILLAYAAGDFGVFLTNFLFYVIFSALTTMMMSKVMYASQAVTEAQDAVGRIEGILGAPLMAEVPVEGAKVPADDSIEFDRVGFRYPGNDAWALDGVTLRIPAGATVALVGPSGGGKTTAASLVPRFWDACAGRVLVGGVDVRDISSDLLMERVAFVFQNDHLFKQSLADNIRAAKPTATRAEVERAAHAAQCDDIIEKMPQGLDTVVGTKGIYLSGGECQRIALARAILKDAPIIVLDEATAFADPENEALIQKALGTLTEGKTVLMIAHRLSTIVGADCIYVLDGGKLVESGTHDGLLESRGLYARMWADYQTSASWRIEGRGDGHAA</sequence>
<dbReference type="Pfam" id="PF00005">
    <property type="entry name" value="ABC_tran"/>
    <property type="match status" value="1"/>
</dbReference>
<dbReference type="Proteomes" id="UP001320544">
    <property type="component" value="Chromosome"/>
</dbReference>
<name>A0ABN6MJQ0_9ACTN</name>
<dbReference type="SUPFAM" id="SSF90123">
    <property type="entry name" value="ABC transporter transmembrane region"/>
    <property type="match status" value="1"/>
</dbReference>
<feature type="domain" description="ABC transmembrane type-1" evidence="10">
    <location>
        <begin position="50"/>
        <end position="354"/>
    </location>
</feature>
<evidence type="ECO:0000259" key="10">
    <source>
        <dbReference type="PROSITE" id="PS50929"/>
    </source>
</evidence>
<evidence type="ECO:0000256" key="3">
    <source>
        <dbReference type="ARBA" id="ARBA00022741"/>
    </source>
</evidence>
<gene>
    <name evidence="11" type="ORF">CE91St30_18540</name>
</gene>
<evidence type="ECO:0000256" key="6">
    <source>
        <dbReference type="ARBA" id="ARBA00023136"/>
    </source>
</evidence>
<reference evidence="11 12" key="1">
    <citation type="submission" date="2022-01" db="EMBL/GenBank/DDBJ databases">
        <title>Novel bile acid biosynthetic pathways are enriched in the microbiome of centenarians.</title>
        <authorList>
            <person name="Sato Y."/>
            <person name="Atarashi K."/>
            <person name="Plichta R.D."/>
            <person name="Arai Y."/>
            <person name="Sasajima S."/>
            <person name="Kearney M.S."/>
            <person name="Suda W."/>
            <person name="Takeshita K."/>
            <person name="Sasaki T."/>
            <person name="Okamoto S."/>
            <person name="Skelly N.A."/>
            <person name="Okamura Y."/>
            <person name="Vlamakis H."/>
            <person name="Li Y."/>
            <person name="Tanoue T."/>
            <person name="Takei H."/>
            <person name="Nittono H."/>
            <person name="Narushima S."/>
            <person name="Irie J."/>
            <person name="Itoh H."/>
            <person name="Moriya K."/>
            <person name="Sugiura Y."/>
            <person name="Suematsu M."/>
            <person name="Moritoki N."/>
            <person name="Shibata S."/>
            <person name="Littman R.D."/>
            <person name="Fischbach A.M."/>
            <person name="Uwamino Y."/>
            <person name="Inoue T."/>
            <person name="Honda A."/>
            <person name="Hattori M."/>
            <person name="Murai T."/>
            <person name="Xavier J.R."/>
            <person name="Hirose N."/>
            <person name="Honda K."/>
        </authorList>
    </citation>
    <scope>NUCLEOTIDE SEQUENCE [LARGE SCALE GENOMIC DNA]</scope>
    <source>
        <strain evidence="11 12">CE91-St30</strain>
    </source>
</reference>
<dbReference type="EMBL" id="AP025564">
    <property type="protein sequence ID" value="BDE96521.1"/>
    <property type="molecule type" value="Genomic_DNA"/>
</dbReference>
<keyword evidence="4 11" id="KW-0067">ATP-binding</keyword>
<dbReference type="PROSITE" id="PS50929">
    <property type="entry name" value="ABC_TM1F"/>
    <property type="match status" value="1"/>
</dbReference>